<accession>A0A0E3W2K6</accession>
<keyword evidence="13" id="KW-1185">Reference proteome</keyword>
<evidence type="ECO:0000313" key="12">
    <source>
        <dbReference type="EMBL" id="CFX34146.1"/>
    </source>
</evidence>
<dbReference type="NCBIfam" id="TIGR00120">
    <property type="entry name" value="ArgJ"/>
    <property type="match status" value="1"/>
</dbReference>
<evidence type="ECO:0000256" key="4">
    <source>
        <dbReference type="ARBA" id="ARBA00022605"/>
    </source>
</evidence>
<dbReference type="EMBL" id="CGIH01000018">
    <property type="protein sequence ID" value="CFX34146.1"/>
    <property type="molecule type" value="Genomic_DNA"/>
</dbReference>
<evidence type="ECO:0000256" key="10">
    <source>
        <dbReference type="HAMAP-Rule" id="MF_01106"/>
    </source>
</evidence>
<keyword evidence="5 10" id="KW-0808">Transferase</keyword>
<keyword evidence="6 10" id="KW-0068">Autocatalytic cleavage</keyword>
<dbReference type="Gene3D" id="3.60.70.12">
    <property type="entry name" value="L-amino peptidase D-ALA esterase/amidase"/>
    <property type="match status" value="1"/>
</dbReference>
<feature type="chain" id="PRO_5034509694" description="Arginine biosynthesis bifunctional protein ArgJ beta chain" evidence="10">
    <location>
        <begin position="187"/>
        <end position="401"/>
    </location>
</feature>
<evidence type="ECO:0000256" key="6">
    <source>
        <dbReference type="ARBA" id="ARBA00022813"/>
    </source>
</evidence>
<proteinExistence type="inferred from homology"/>
<dbReference type="InterPro" id="IPR002813">
    <property type="entry name" value="Arg_biosynth_ArgJ"/>
</dbReference>
<name>A0A0E3W2K6_9FIRM</name>
<feature type="binding site" evidence="10">
    <location>
        <position position="187"/>
    </location>
    <ligand>
        <name>substrate</name>
    </ligand>
</feature>
<comment type="subunit">
    <text evidence="2 10">Heterotetramer of two alpha and two beta chains.</text>
</comment>
<dbReference type="InterPro" id="IPR016117">
    <property type="entry name" value="ArgJ-like_dom_sf"/>
</dbReference>
<feature type="binding site" evidence="10">
    <location>
        <position position="274"/>
    </location>
    <ligand>
        <name>substrate</name>
    </ligand>
</feature>
<dbReference type="InterPro" id="IPR042195">
    <property type="entry name" value="ArgJ_beta_C"/>
</dbReference>
<comment type="catalytic activity">
    <reaction evidence="10">
        <text>L-glutamate + acetyl-CoA = N-acetyl-L-glutamate + CoA + H(+)</text>
        <dbReference type="Rhea" id="RHEA:24292"/>
        <dbReference type="ChEBI" id="CHEBI:15378"/>
        <dbReference type="ChEBI" id="CHEBI:29985"/>
        <dbReference type="ChEBI" id="CHEBI:44337"/>
        <dbReference type="ChEBI" id="CHEBI:57287"/>
        <dbReference type="ChEBI" id="CHEBI:57288"/>
        <dbReference type="EC" id="2.3.1.1"/>
    </reaction>
</comment>
<comment type="catalytic activity">
    <reaction evidence="9 10">
        <text>N(2)-acetyl-L-ornithine + L-glutamate = N-acetyl-L-glutamate + L-ornithine</text>
        <dbReference type="Rhea" id="RHEA:15349"/>
        <dbReference type="ChEBI" id="CHEBI:29985"/>
        <dbReference type="ChEBI" id="CHEBI:44337"/>
        <dbReference type="ChEBI" id="CHEBI:46911"/>
        <dbReference type="ChEBI" id="CHEBI:57805"/>
        <dbReference type="EC" id="2.3.1.35"/>
    </reaction>
</comment>
<evidence type="ECO:0000256" key="7">
    <source>
        <dbReference type="ARBA" id="ARBA00023268"/>
    </source>
</evidence>
<dbReference type="FunFam" id="3.10.20.340:FF:000001">
    <property type="entry name" value="Arginine biosynthesis bifunctional protein ArgJ, chloroplastic"/>
    <property type="match status" value="1"/>
</dbReference>
<evidence type="ECO:0000313" key="11">
    <source>
        <dbReference type="EMBL" id="CFX05898.1"/>
    </source>
</evidence>
<dbReference type="OrthoDB" id="9804242at2"/>
<keyword evidence="3 10" id="KW-0055">Arginine biosynthesis</keyword>
<dbReference type="EMBL" id="CGIH01000004">
    <property type="protein sequence ID" value="CFX05898.1"/>
    <property type="molecule type" value="Genomic_DNA"/>
</dbReference>
<evidence type="ECO:0000256" key="8">
    <source>
        <dbReference type="ARBA" id="ARBA00023315"/>
    </source>
</evidence>
<feature type="binding site" evidence="10">
    <location>
        <position position="396"/>
    </location>
    <ligand>
        <name>substrate</name>
    </ligand>
</feature>
<reference evidence="11 13" key="1">
    <citation type="submission" date="2015-03" db="EMBL/GenBank/DDBJ databases">
        <authorList>
            <person name="Strepis Nikolaos"/>
        </authorList>
    </citation>
    <scope>NUCLEOTIDE SEQUENCE [LARGE SCALE GENOMIC DNA]</scope>
    <source>
        <strain evidence="11 13">OL-4</strain>
    </source>
</reference>
<sequence length="401" mass="42259">MIVLEGSVTSPQGFLAQGVAAEIKKNDKKDLAIIYSTTPCTAAGVFTTNIVRAACVDLNRNYLKDGKAQAIVVNSGNANACTGEQGWEDTVAMAATAADCLELHPHDTLVASTGVIGVYLPMEQVKQGIVAAAGTLSEQGGANAAAAILTTDLIPKEVAVEVDIAGYPVRIGAIAKGSGMIHPNMATMLCFITTDVGITNKCLDHMLRSSVGRSFNMISVDGDTSTNDMALILANGQAGNPLLDDPDSEAGQAFQKALDYVTITLAKMIARDGEGANHLIEVQVEKAPDEITAQTIARAITASNLIKAAVFGEDANWGRILAAAGYCGAQFDPGRVDIYLGEEMVAQDGMGLVFDEDLARQELQKDTVIIRLDLKSGSYSATAWGCDLSYEYVRINAAYRT</sequence>
<comment type="similarity">
    <text evidence="1 10">Belongs to the ArgJ family.</text>
</comment>
<dbReference type="AlphaFoldDB" id="A0A0E3W2K6"/>
<dbReference type="NCBIfam" id="NF003802">
    <property type="entry name" value="PRK05388.1"/>
    <property type="match status" value="1"/>
</dbReference>
<dbReference type="GO" id="GO:0004358">
    <property type="term" value="F:L-glutamate N-acetyltransferase activity, acting on acetyl-L-ornithine as donor"/>
    <property type="evidence" value="ECO:0007669"/>
    <property type="project" value="UniProtKB-UniRule"/>
</dbReference>
<feature type="binding site" evidence="10">
    <location>
        <position position="401"/>
    </location>
    <ligand>
        <name>substrate</name>
    </ligand>
</feature>
<comment type="function">
    <text evidence="10">Catalyzes two activities which are involved in the cyclic version of arginine biosynthesis: the synthesis of N-acetylglutamate from glutamate and acetyl-CoA as the acetyl donor, and of ornithine by transacetylation between N(2)-acetylornithine and glutamate.</text>
</comment>
<keyword evidence="7 10" id="KW-0511">Multifunctional enzyme</keyword>
<feature type="site" description="Cleavage; by autolysis" evidence="10">
    <location>
        <begin position="186"/>
        <end position="187"/>
    </location>
</feature>
<evidence type="ECO:0000256" key="2">
    <source>
        <dbReference type="ARBA" id="ARBA00011475"/>
    </source>
</evidence>
<dbReference type="RefSeq" id="WP_046495041.1">
    <property type="nucleotide sequence ID" value="NZ_CGIH01000004.1"/>
</dbReference>
<dbReference type="PANTHER" id="PTHR23100">
    <property type="entry name" value="ARGININE BIOSYNTHESIS BIFUNCTIONAL PROTEIN ARGJ"/>
    <property type="match status" value="1"/>
</dbReference>
<comment type="pathway">
    <text evidence="10">Amino-acid biosynthesis; L-arginine biosynthesis; L-ornithine and N-acetyl-L-glutamate from L-glutamate and N(2)-acetyl-L-ornithine (cyclic): step 1/1.</text>
</comment>
<dbReference type="PANTHER" id="PTHR23100:SF0">
    <property type="entry name" value="ARGININE BIOSYNTHESIS BIFUNCTIONAL PROTEIN ARGJ, MITOCHONDRIAL"/>
    <property type="match status" value="1"/>
</dbReference>
<comment type="subcellular location">
    <subcellularLocation>
        <location evidence="10">Cytoplasm</location>
    </subcellularLocation>
</comment>
<dbReference type="HAMAP" id="MF_01106">
    <property type="entry name" value="ArgJ"/>
    <property type="match status" value="1"/>
</dbReference>
<dbReference type="EC" id="2.3.1.1" evidence="10"/>
<feature type="binding site" evidence="10">
    <location>
        <position position="150"/>
    </location>
    <ligand>
        <name>substrate</name>
    </ligand>
</feature>
<dbReference type="SUPFAM" id="SSF56266">
    <property type="entry name" value="DmpA/ArgJ-like"/>
    <property type="match status" value="1"/>
</dbReference>
<keyword evidence="4 10" id="KW-0028">Amino-acid biosynthesis</keyword>
<dbReference type="STRING" id="690567.1051"/>
<evidence type="ECO:0000256" key="3">
    <source>
        <dbReference type="ARBA" id="ARBA00022571"/>
    </source>
</evidence>
<dbReference type="Pfam" id="PF01960">
    <property type="entry name" value="ArgJ"/>
    <property type="match status" value="1"/>
</dbReference>
<dbReference type="GO" id="GO:0006592">
    <property type="term" value="P:ornithine biosynthetic process"/>
    <property type="evidence" value="ECO:0007669"/>
    <property type="project" value="TreeGrafter"/>
</dbReference>
<organism evidence="11 13">
    <name type="scientific">Syntrophomonas zehnderi OL-4</name>
    <dbReference type="NCBI Taxonomy" id="690567"/>
    <lineage>
        <taxon>Bacteria</taxon>
        <taxon>Bacillati</taxon>
        <taxon>Bacillota</taxon>
        <taxon>Clostridia</taxon>
        <taxon>Eubacteriales</taxon>
        <taxon>Syntrophomonadaceae</taxon>
        <taxon>Syntrophomonas</taxon>
    </lineage>
</organism>
<keyword evidence="10" id="KW-0963">Cytoplasm</keyword>
<evidence type="ECO:0000256" key="5">
    <source>
        <dbReference type="ARBA" id="ARBA00022679"/>
    </source>
</evidence>
<feature type="site" description="Involved in the stabilization of negative charge on the oxyanion by the formation of the oxyanion hole" evidence="10">
    <location>
        <position position="114"/>
    </location>
</feature>
<dbReference type="Gene3D" id="3.10.20.340">
    <property type="entry name" value="ArgJ beta chain, C-terminal domain"/>
    <property type="match status" value="1"/>
</dbReference>
<feature type="site" description="Involved in the stabilization of negative charge on the oxyanion by the formation of the oxyanion hole" evidence="10">
    <location>
        <position position="113"/>
    </location>
</feature>
<dbReference type="Proteomes" id="UP000045545">
    <property type="component" value="Unassembled WGS sequence"/>
</dbReference>
<protein>
    <recommendedName>
        <fullName evidence="10">Arginine biosynthesis bifunctional protein ArgJ</fullName>
    </recommendedName>
    <domain>
        <recommendedName>
            <fullName evidence="10">Glutamate N-acetyltransferase</fullName>
            <ecNumber evidence="10">2.3.1.35</ecNumber>
        </recommendedName>
        <alternativeName>
            <fullName evidence="10">Ornithine acetyltransferase</fullName>
            <shortName evidence="10">OATase</shortName>
        </alternativeName>
        <alternativeName>
            <fullName evidence="10">Ornithine transacetylase</fullName>
        </alternativeName>
    </domain>
    <domain>
        <recommendedName>
            <fullName evidence="10">Amino-acid acetyltransferase</fullName>
            <ecNumber evidence="10">2.3.1.1</ecNumber>
        </recommendedName>
        <alternativeName>
            <fullName evidence="10">N-acetylglutamate synthase</fullName>
            <shortName evidence="10">AGSase</shortName>
        </alternativeName>
    </domain>
    <component>
        <recommendedName>
            <fullName evidence="10">Arginine biosynthesis bifunctional protein ArgJ alpha chain</fullName>
        </recommendedName>
    </component>
    <component>
        <recommendedName>
            <fullName evidence="10">Arginine biosynthesis bifunctional protein ArgJ beta chain</fullName>
        </recommendedName>
    </component>
</protein>
<feature type="chain" id="PRO_5034509693" description="Arginine biosynthesis bifunctional protein ArgJ alpha chain" evidence="10">
    <location>
        <begin position="1"/>
        <end position="186"/>
    </location>
</feature>
<dbReference type="FunFam" id="3.60.70.12:FF:000001">
    <property type="entry name" value="Arginine biosynthesis bifunctional protein ArgJ, chloroplastic"/>
    <property type="match status" value="1"/>
</dbReference>
<dbReference type="GO" id="GO:0004042">
    <property type="term" value="F:L-glutamate N-acetyltransferase activity"/>
    <property type="evidence" value="ECO:0007669"/>
    <property type="project" value="UniProtKB-UniRule"/>
</dbReference>
<dbReference type="GO" id="GO:0005737">
    <property type="term" value="C:cytoplasm"/>
    <property type="evidence" value="ECO:0007669"/>
    <property type="project" value="UniProtKB-SubCell"/>
</dbReference>
<evidence type="ECO:0000313" key="13">
    <source>
        <dbReference type="Proteomes" id="UP000045545"/>
    </source>
</evidence>
<dbReference type="GO" id="GO:0006526">
    <property type="term" value="P:L-arginine biosynthetic process"/>
    <property type="evidence" value="ECO:0007669"/>
    <property type="project" value="UniProtKB-UniRule"/>
</dbReference>
<evidence type="ECO:0000256" key="9">
    <source>
        <dbReference type="ARBA" id="ARBA00049439"/>
    </source>
</evidence>
<dbReference type="UniPathway" id="UPA00068">
    <property type="reaction ID" value="UER00106"/>
</dbReference>
<dbReference type="CDD" id="cd02152">
    <property type="entry name" value="OAT"/>
    <property type="match status" value="1"/>
</dbReference>
<comment type="pathway">
    <text evidence="10">Amino-acid biosynthesis; L-arginine biosynthesis; N(2)-acetyl-L-ornithine from L-glutamate: step 1/4.</text>
</comment>
<keyword evidence="8 10" id="KW-0012">Acyltransferase</keyword>
<feature type="active site" description="Nucleophile" evidence="10">
    <location>
        <position position="187"/>
    </location>
</feature>
<gene>
    <name evidence="10" type="primary">argJ</name>
    <name evidence="12" type="ORF">1051</name>
    <name evidence="11" type="ORF">340</name>
</gene>
<feature type="binding site" evidence="10">
    <location>
        <position position="176"/>
    </location>
    <ligand>
        <name>substrate</name>
    </ligand>
</feature>
<evidence type="ECO:0000256" key="1">
    <source>
        <dbReference type="ARBA" id="ARBA00006774"/>
    </source>
</evidence>
<dbReference type="EC" id="2.3.1.35" evidence="10"/>